<accession>A0AAW8U3W7</accession>
<comment type="caution">
    <text evidence="1">The sequence shown here is derived from an EMBL/GenBank/DDBJ whole genome shotgun (WGS) entry which is preliminary data.</text>
</comment>
<sequence>MKLDVNKNKLMIQGVQFENNREFRSVLYAISSNMIEGWQPTKKDVIALYHEISSLRDVIQRD</sequence>
<dbReference type="AlphaFoldDB" id="A0AAW8U3W7"/>
<gene>
    <name evidence="1" type="ORF">P7H70_02965</name>
</gene>
<organism evidence="1 2">
    <name type="scientific">Vagococcus carniphilus</name>
    <dbReference type="NCBI Taxonomy" id="218144"/>
    <lineage>
        <taxon>Bacteria</taxon>
        <taxon>Bacillati</taxon>
        <taxon>Bacillota</taxon>
        <taxon>Bacilli</taxon>
        <taxon>Lactobacillales</taxon>
        <taxon>Enterococcaceae</taxon>
        <taxon>Vagococcus</taxon>
    </lineage>
</organism>
<evidence type="ECO:0000313" key="1">
    <source>
        <dbReference type="EMBL" id="MDT2833002.1"/>
    </source>
</evidence>
<dbReference type="EMBL" id="JARQBZ010000004">
    <property type="protein sequence ID" value="MDT2833002.1"/>
    <property type="molecule type" value="Genomic_DNA"/>
</dbReference>
<name>A0AAW8U3W7_9ENTE</name>
<reference evidence="1" key="1">
    <citation type="submission" date="2023-03" db="EMBL/GenBank/DDBJ databases">
        <authorList>
            <person name="Shen W."/>
            <person name="Cai J."/>
        </authorList>
    </citation>
    <scope>NUCLEOTIDE SEQUENCE</scope>
    <source>
        <strain evidence="1">P96-3</strain>
    </source>
</reference>
<proteinExistence type="predicted"/>
<dbReference type="RefSeq" id="WP_311875686.1">
    <property type="nucleotide sequence ID" value="NZ_JARQBZ010000004.1"/>
</dbReference>
<dbReference type="Proteomes" id="UP001268577">
    <property type="component" value="Unassembled WGS sequence"/>
</dbReference>
<evidence type="ECO:0000313" key="2">
    <source>
        <dbReference type="Proteomes" id="UP001268577"/>
    </source>
</evidence>
<protein>
    <submittedName>
        <fullName evidence="1">Uncharacterized protein</fullName>
    </submittedName>
</protein>